<protein>
    <submittedName>
        <fullName evidence="1">Uncharacterized protein</fullName>
    </submittedName>
</protein>
<evidence type="ECO:0000313" key="2">
    <source>
        <dbReference type="Proteomes" id="UP000007887"/>
    </source>
</evidence>
<geneLocation type="plasmid" evidence="1 2">
    <name>pSRC1</name>
</geneLocation>
<name>I0GVT0_SELRL</name>
<evidence type="ECO:0000313" key="1">
    <source>
        <dbReference type="EMBL" id="BAL84867.1"/>
    </source>
</evidence>
<reference evidence="1 2" key="1">
    <citation type="submission" date="2011-10" db="EMBL/GenBank/DDBJ databases">
        <title>Whole genome sequence of Selenomonas ruminantium subsp. lactilytica TAM6421.</title>
        <authorList>
            <person name="Oguchi A."/>
            <person name="Ankai A."/>
            <person name="Kaneko J."/>
            <person name="Yamada-Narita S."/>
            <person name="Fukui S."/>
            <person name="Takahashi M."/>
            <person name="Onodera T."/>
            <person name="Kojima S."/>
            <person name="Fushimi T."/>
            <person name="Abe N."/>
            <person name="Kamio Y."/>
            <person name="Yamazaki S."/>
            <person name="Fujita N."/>
        </authorList>
    </citation>
    <scope>NUCLEOTIDE SEQUENCE [LARGE SCALE GENOMIC DNA]</scope>
    <source>
        <strain evidence="2">NBRC 103574 / TAM6421</strain>
        <plasmid evidence="1 2">pSRC1</plasmid>
    </source>
</reference>
<keyword evidence="1" id="KW-0614">Plasmid</keyword>
<dbReference type="Proteomes" id="UP000007887">
    <property type="component" value="Plasmid pSRC1"/>
</dbReference>
<proteinExistence type="predicted"/>
<dbReference type="EMBL" id="AP012299">
    <property type="protein sequence ID" value="BAL84867.1"/>
    <property type="molecule type" value="Genomic_DNA"/>
</dbReference>
<dbReference type="AlphaFoldDB" id="I0GVT0"/>
<sequence length="49" mass="5845">MDFSRKNLLFKQEGKGKWTYIRNRYLMKNGLCMAKRGCNYQSDGREGNH</sequence>
<dbReference type="HOGENOM" id="CLU_3140586_0_0_9"/>
<organism evidence="1 2">
    <name type="scientific">Selenomonas ruminantium subsp. lactilytica (strain NBRC 103574 / TAM6421)</name>
    <dbReference type="NCBI Taxonomy" id="927704"/>
    <lineage>
        <taxon>Bacteria</taxon>
        <taxon>Bacillati</taxon>
        <taxon>Bacillota</taxon>
        <taxon>Negativicutes</taxon>
        <taxon>Selenomonadales</taxon>
        <taxon>Selenomonadaceae</taxon>
        <taxon>Selenomonas</taxon>
    </lineage>
</organism>
<accession>I0GVT0</accession>
<gene>
    <name evidence="1" type="ordered locus">SELR_pSRC100600</name>
</gene>
<dbReference type="KEGG" id="sri:SELR_pSRC100600"/>
<dbReference type="PATRIC" id="fig|927704.6.peg.2980"/>